<dbReference type="InterPro" id="IPR023286">
    <property type="entry name" value="ABATE_dom_sf"/>
</dbReference>
<gene>
    <name evidence="2" type="ORF">SSRG_01411</name>
</gene>
<evidence type="ECO:0000313" key="3">
    <source>
        <dbReference type="Proteomes" id="UP000002968"/>
    </source>
</evidence>
<feature type="domain" description="Zinc finger CGNR" evidence="1">
    <location>
        <begin position="129"/>
        <end position="171"/>
    </location>
</feature>
<name>D9XQQ6_9ACTN</name>
<evidence type="ECO:0000313" key="2">
    <source>
        <dbReference type="EMBL" id="EFL38607.1"/>
    </source>
</evidence>
<sequence>MSNESIRLGWWWYPMDVLLDLLNSRPLINGEEQDALADPAEGRRWAREHGGDGSLAELTLLREARDALRDVARGKSSPAALGPLLEGVHQTPEITADGLRWTVVTPPHARLAVETVLAWAATEHNMPGRLRPCANDACQLFLLDRSRANRARWCSMAVCGNREKARRHYERTR</sequence>
<keyword evidence="3" id="KW-1185">Reference proteome</keyword>
<dbReference type="InterPro" id="IPR021005">
    <property type="entry name" value="Znf_CGNR"/>
</dbReference>
<protein>
    <recommendedName>
        <fullName evidence="1">Zinc finger CGNR domain-containing protein</fullName>
    </recommendedName>
</protein>
<dbReference type="Gene3D" id="1.10.3300.10">
    <property type="entry name" value="Jann2411-like domain"/>
    <property type="match status" value="1"/>
</dbReference>
<dbReference type="EMBL" id="GG657758">
    <property type="protein sequence ID" value="EFL38607.1"/>
    <property type="molecule type" value="Genomic_DNA"/>
</dbReference>
<dbReference type="HOGENOM" id="CLU_087298_0_1_11"/>
<dbReference type="PANTHER" id="PTHR35525">
    <property type="entry name" value="BLL6575 PROTEIN"/>
    <property type="match status" value="1"/>
</dbReference>
<organism evidence="2 3">
    <name type="scientific">Streptomyces griseoflavus Tu4000</name>
    <dbReference type="NCBI Taxonomy" id="467200"/>
    <lineage>
        <taxon>Bacteria</taxon>
        <taxon>Bacillati</taxon>
        <taxon>Actinomycetota</taxon>
        <taxon>Actinomycetes</taxon>
        <taxon>Kitasatosporales</taxon>
        <taxon>Streptomycetaceae</taxon>
        <taxon>Streptomyces</taxon>
    </lineage>
</organism>
<dbReference type="SUPFAM" id="SSF160904">
    <property type="entry name" value="Jann2411-like"/>
    <property type="match status" value="1"/>
</dbReference>
<accession>D9XQQ6</accession>
<dbReference type="Pfam" id="PF11706">
    <property type="entry name" value="zf-CGNR"/>
    <property type="match status" value="1"/>
</dbReference>
<evidence type="ECO:0000259" key="1">
    <source>
        <dbReference type="Pfam" id="PF11706"/>
    </source>
</evidence>
<dbReference type="STRING" id="467200.SSRG_01411"/>
<reference evidence="2" key="1">
    <citation type="submission" date="2009-02" db="EMBL/GenBank/DDBJ databases">
        <title>Annotation of Streptomyces griseoflavus strain Tu4000.</title>
        <authorList>
            <consortium name="The Broad Institute Genome Sequencing Platform"/>
            <consortium name="Broad Institute Microbial Sequencing Center"/>
            <person name="Fischbach M."/>
            <person name="Godfrey P."/>
            <person name="Ward D."/>
            <person name="Young S."/>
            <person name="Zeng Q."/>
            <person name="Koehrsen M."/>
            <person name="Alvarado L."/>
            <person name="Berlin A.M."/>
            <person name="Bochicchio J."/>
            <person name="Borenstein D."/>
            <person name="Chapman S.B."/>
            <person name="Chen Z."/>
            <person name="Engels R."/>
            <person name="Freedman E."/>
            <person name="Gellesch M."/>
            <person name="Goldberg J."/>
            <person name="Griggs A."/>
            <person name="Gujja S."/>
            <person name="Heilman E.R."/>
            <person name="Heiman D.I."/>
            <person name="Hepburn T.A."/>
            <person name="Howarth C."/>
            <person name="Jen D."/>
            <person name="Larson L."/>
            <person name="Lewis B."/>
            <person name="Mehta T."/>
            <person name="Park D."/>
            <person name="Pearson M."/>
            <person name="Richards J."/>
            <person name="Roberts A."/>
            <person name="Saif S."/>
            <person name="Shea T.D."/>
            <person name="Shenoy N."/>
            <person name="Sisk P."/>
            <person name="Stolte C."/>
            <person name="Sykes S.N."/>
            <person name="Thomson T."/>
            <person name="Walk T."/>
            <person name="White J."/>
            <person name="Yandava C."/>
            <person name="Straight P."/>
            <person name="Clardy J."/>
            <person name="Hung D."/>
            <person name="Kolter R."/>
            <person name="Mekalanos J."/>
            <person name="Walker S."/>
            <person name="Walsh C.T."/>
            <person name="Wieland-Brown L.C."/>
            <person name="Haas B."/>
            <person name="Nusbaum C."/>
            <person name="Birren B."/>
        </authorList>
    </citation>
    <scope>NUCLEOTIDE SEQUENCE [LARGE SCALE GENOMIC DNA]</scope>
    <source>
        <strain evidence="2">Tu4000</strain>
    </source>
</reference>
<dbReference type="PANTHER" id="PTHR35525:SF3">
    <property type="entry name" value="BLL6575 PROTEIN"/>
    <property type="match status" value="1"/>
</dbReference>
<dbReference type="AlphaFoldDB" id="D9XQQ6"/>
<dbReference type="Proteomes" id="UP000002968">
    <property type="component" value="Unassembled WGS sequence"/>
</dbReference>
<proteinExistence type="predicted"/>
<dbReference type="eggNOG" id="COG5516">
    <property type="taxonomic scope" value="Bacteria"/>
</dbReference>
<dbReference type="InterPro" id="IPR010852">
    <property type="entry name" value="ABATE"/>
</dbReference>